<name>A0A3P6BC92_BRACM</name>
<sequence length="40" mass="4614">NSVRTKLYRTGRESVRPVYPLLRAKPATTATDHSPRRSFQ</sequence>
<accession>A0A3P6BC92</accession>
<protein>
    <submittedName>
        <fullName evidence="2">Uncharacterized protein</fullName>
    </submittedName>
</protein>
<dbReference type="EMBL" id="LR031574">
    <property type="protein sequence ID" value="VDD00648.1"/>
    <property type="molecule type" value="Genomic_DNA"/>
</dbReference>
<dbReference type="EMBL" id="LS974623">
    <property type="protein sequence ID" value="CAG7903558.1"/>
    <property type="molecule type" value="Genomic_DNA"/>
</dbReference>
<feature type="non-terminal residue" evidence="3">
    <location>
        <position position="1"/>
    </location>
</feature>
<dbReference type="Gramene" id="A07p32020.2_BraZ1">
    <property type="protein sequence ID" value="A07p32020.2_BraZ1.CDS"/>
    <property type="gene ID" value="A07g32020.2_BraZ1"/>
</dbReference>
<evidence type="ECO:0000256" key="1">
    <source>
        <dbReference type="SAM" id="MobiDB-lite"/>
    </source>
</evidence>
<feature type="region of interest" description="Disordered" evidence="1">
    <location>
        <begin position="19"/>
        <end position="40"/>
    </location>
</feature>
<organism evidence="3">
    <name type="scientific">Brassica campestris</name>
    <name type="common">Field mustard</name>
    <dbReference type="NCBI Taxonomy" id="3711"/>
    <lineage>
        <taxon>Eukaryota</taxon>
        <taxon>Viridiplantae</taxon>
        <taxon>Streptophyta</taxon>
        <taxon>Embryophyta</taxon>
        <taxon>Tracheophyta</taxon>
        <taxon>Spermatophyta</taxon>
        <taxon>Magnoliopsida</taxon>
        <taxon>eudicotyledons</taxon>
        <taxon>Gunneridae</taxon>
        <taxon>Pentapetalae</taxon>
        <taxon>rosids</taxon>
        <taxon>malvids</taxon>
        <taxon>Brassicales</taxon>
        <taxon>Brassicaceae</taxon>
        <taxon>Brassiceae</taxon>
        <taxon>Brassica</taxon>
    </lineage>
</organism>
<feature type="non-terminal residue" evidence="3">
    <location>
        <position position="40"/>
    </location>
</feature>
<proteinExistence type="predicted"/>
<evidence type="ECO:0000313" key="2">
    <source>
        <dbReference type="EMBL" id="CAG7903558.1"/>
    </source>
</evidence>
<dbReference type="AlphaFoldDB" id="A0A3P6BC92"/>
<gene>
    <name evidence="3" type="ORF">BRAA07T30631Z</name>
    <name evidence="2" type="ORF">BRAPAZ1V2_A07P32020.2</name>
</gene>
<dbReference type="Proteomes" id="UP000694005">
    <property type="component" value="Chromosome A07"/>
</dbReference>
<evidence type="ECO:0000313" key="3">
    <source>
        <dbReference type="EMBL" id="VDD00648.1"/>
    </source>
</evidence>
<reference evidence="3" key="1">
    <citation type="submission" date="2018-11" db="EMBL/GenBank/DDBJ databases">
        <authorList>
            <consortium name="Genoscope - CEA"/>
            <person name="William W."/>
        </authorList>
    </citation>
    <scope>NUCLEOTIDE SEQUENCE</scope>
</reference>